<comment type="caution">
    <text evidence="1">The sequence shown here is derived from an EMBL/GenBank/DDBJ whole genome shotgun (WGS) entry which is preliminary data.</text>
</comment>
<sequence length="64" mass="7320">MDPALLAAVRLARAVVRRLTEHRTDLYEAIWRRHSSRLPFSGRPLPPYLRNELGEAARAEGARL</sequence>
<dbReference type="RefSeq" id="WP_369280599.1">
    <property type="nucleotide sequence ID" value="NZ_JBJVMW010000025.1"/>
</dbReference>
<evidence type="ECO:0000313" key="1">
    <source>
        <dbReference type="EMBL" id="MFM9648921.1"/>
    </source>
</evidence>
<dbReference type="InterPro" id="IPR000415">
    <property type="entry name" value="Nitroreductase-like"/>
</dbReference>
<gene>
    <name evidence="1" type="ORF">ACKI1S_22560</name>
</gene>
<organism evidence="1 2">
    <name type="scientific">Streptomyces galilaeus</name>
    <dbReference type="NCBI Taxonomy" id="33899"/>
    <lineage>
        <taxon>Bacteria</taxon>
        <taxon>Bacillati</taxon>
        <taxon>Actinomycetota</taxon>
        <taxon>Actinomycetes</taxon>
        <taxon>Kitasatosporales</taxon>
        <taxon>Streptomycetaceae</taxon>
        <taxon>Streptomyces</taxon>
    </lineage>
</organism>
<accession>A0ABW9IKA4</accession>
<dbReference type="Proteomes" id="UP001631993">
    <property type="component" value="Unassembled WGS sequence"/>
</dbReference>
<proteinExistence type="predicted"/>
<evidence type="ECO:0000313" key="2">
    <source>
        <dbReference type="Proteomes" id="UP001631993"/>
    </source>
</evidence>
<reference evidence="1 2" key="1">
    <citation type="submission" date="2024-12" db="EMBL/GenBank/DDBJ databases">
        <title>Forecasting of Potato common scab and diversities of Pathogenic streptomyces spp. in china.</title>
        <authorList>
            <person name="Handique U."/>
            <person name="Wu J."/>
        </authorList>
    </citation>
    <scope>NUCLEOTIDE SEQUENCE [LARGE SCALE GENOMIC DNA]</scope>
    <source>
        <strain evidence="1 2">ZRIMU1585</strain>
    </source>
</reference>
<dbReference type="EMBL" id="JBJVNE010000011">
    <property type="protein sequence ID" value="MFM9648921.1"/>
    <property type="molecule type" value="Genomic_DNA"/>
</dbReference>
<name>A0ABW9IKA4_STRGJ</name>
<protein>
    <submittedName>
        <fullName evidence="1">Uncharacterized protein</fullName>
    </submittedName>
</protein>
<dbReference type="Gene3D" id="3.40.109.10">
    <property type="entry name" value="NADH Oxidase"/>
    <property type="match status" value="1"/>
</dbReference>
<keyword evidence="2" id="KW-1185">Reference proteome</keyword>